<dbReference type="SFLD" id="SFLDS00003">
    <property type="entry name" value="Haloacid_Dehalogenase"/>
    <property type="match status" value="1"/>
</dbReference>
<keyword evidence="1" id="KW-0378">Hydrolase</keyword>
<name>A0ABS1CI10_9GAMM</name>
<protein>
    <submittedName>
        <fullName evidence="2">Haloacid dehalogenase</fullName>
    </submittedName>
</protein>
<keyword evidence="3" id="KW-1185">Reference proteome</keyword>
<dbReference type="InterPro" id="IPR023214">
    <property type="entry name" value="HAD_sf"/>
</dbReference>
<dbReference type="RefSeq" id="WP_200237997.1">
    <property type="nucleotide sequence ID" value="NZ_NRRV01000028.1"/>
</dbReference>
<sequence length="258" mass="28268">MPAQTPASDRLAPSPDPSPVRLITIDLDDTVWPCAPVIQAAEEALLAWLGAQAPRLTERFDAAALREHRRALISERPDIAHDVTQVRLLSLRALLAELDYDIALADAAMDLFRRQRNRVEPYADVPPVLARLRERHRLVAVTNGNADVHETPLRDAFHRALTAAEAGAAKPDPALFQLAMDWAGVGPAETLHVGDDPVRDVEAARRLGIKAVWVNRANQPWPEDLAPPQLAVDDLHGLARWLDTLPPLAGEATPDHAL</sequence>
<organism evidence="2 3">
    <name type="scientific">Thiohalocapsa halophila</name>
    <dbReference type="NCBI Taxonomy" id="69359"/>
    <lineage>
        <taxon>Bacteria</taxon>
        <taxon>Pseudomonadati</taxon>
        <taxon>Pseudomonadota</taxon>
        <taxon>Gammaproteobacteria</taxon>
        <taxon>Chromatiales</taxon>
        <taxon>Chromatiaceae</taxon>
        <taxon>Thiohalocapsa</taxon>
    </lineage>
</organism>
<dbReference type="Gene3D" id="1.20.120.1600">
    <property type="match status" value="1"/>
</dbReference>
<gene>
    <name evidence="2" type="ORF">CKO31_12555</name>
</gene>
<proteinExistence type="predicted"/>
<dbReference type="Pfam" id="PF00702">
    <property type="entry name" value="Hydrolase"/>
    <property type="match status" value="1"/>
</dbReference>
<dbReference type="NCBIfam" id="TIGR01549">
    <property type="entry name" value="HAD-SF-IA-v1"/>
    <property type="match status" value="1"/>
</dbReference>
<dbReference type="EMBL" id="NRRV01000028">
    <property type="protein sequence ID" value="MBK1631560.1"/>
    <property type="molecule type" value="Genomic_DNA"/>
</dbReference>
<evidence type="ECO:0000256" key="1">
    <source>
        <dbReference type="ARBA" id="ARBA00022801"/>
    </source>
</evidence>
<dbReference type="NCBIfam" id="TIGR01509">
    <property type="entry name" value="HAD-SF-IA-v3"/>
    <property type="match status" value="1"/>
</dbReference>
<dbReference type="PANTHER" id="PTHR43316">
    <property type="entry name" value="HYDROLASE, HALOACID DELAHOGENASE-RELATED"/>
    <property type="match status" value="1"/>
</dbReference>
<comment type="caution">
    <text evidence="2">The sequence shown here is derived from an EMBL/GenBank/DDBJ whole genome shotgun (WGS) entry which is preliminary data.</text>
</comment>
<dbReference type="InterPro" id="IPR006439">
    <property type="entry name" value="HAD-SF_hydro_IA"/>
</dbReference>
<dbReference type="InterPro" id="IPR036412">
    <property type="entry name" value="HAD-like_sf"/>
</dbReference>
<dbReference type="Gene3D" id="3.40.50.1000">
    <property type="entry name" value="HAD superfamily/HAD-like"/>
    <property type="match status" value="1"/>
</dbReference>
<dbReference type="InterPro" id="IPR051540">
    <property type="entry name" value="S-2-haloacid_dehalogenase"/>
</dbReference>
<evidence type="ECO:0000313" key="3">
    <source>
        <dbReference type="Proteomes" id="UP000748752"/>
    </source>
</evidence>
<accession>A0ABS1CI10</accession>
<evidence type="ECO:0000313" key="2">
    <source>
        <dbReference type="EMBL" id="MBK1631560.1"/>
    </source>
</evidence>
<dbReference type="PRINTS" id="PR00413">
    <property type="entry name" value="HADHALOGNASE"/>
</dbReference>
<dbReference type="Proteomes" id="UP000748752">
    <property type="component" value="Unassembled WGS sequence"/>
</dbReference>
<dbReference type="SUPFAM" id="SSF56784">
    <property type="entry name" value="HAD-like"/>
    <property type="match status" value="1"/>
</dbReference>
<dbReference type="PANTHER" id="PTHR43316:SF3">
    <property type="entry name" value="HALOACID DEHALOGENASE, TYPE II (AFU_ORTHOLOGUE AFUA_2G07750)-RELATED"/>
    <property type="match status" value="1"/>
</dbReference>
<dbReference type="SFLD" id="SFLDG01129">
    <property type="entry name" value="C1.5:_HAD__Beta-PGM__Phosphata"/>
    <property type="match status" value="1"/>
</dbReference>
<reference evidence="2 3" key="1">
    <citation type="journal article" date="2020" name="Microorganisms">
        <title>Osmotic Adaptation and Compatible Solute Biosynthesis of Phototrophic Bacteria as Revealed from Genome Analyses.</title>
        <authorList>
            <person name="Imhoff J.F."/>
            <person name="Rahn T."/>
            <person name="Kunzel S."/>
            <person name="Keller A."/>
            <person name="Neulinger S.C."/>
        </authorList>
    </citation>
    <scope>NUCLEOTIDE SEQUENCE [LARGE SCALE GENOMIC DNA]</scope>
    <source>
        <strain evidence="2 3">DSM 6210</strain>
    </source>
</reference>